<name>A0A645H7T7_9ZZZZ</name>
<dbReference type="InterPro" id="IPR009825">
    <property type="entry name" value="ECF_substrate-spec-like"/>
</dbReference>
<feature type="transmembrane region" description="Helical" evidence="1">
    <location>
        <begin position="62"/>
        <end position="79"/>
    </location>
</feature>
<dbReference type="AlphaFoldDB" id="A0A645H7T7"/>
<dbReference type="EMBL" id="VSSQ01084297">
    <property type="protein sequence ID" value="MPN32344.1"/>
    <property type="molecule type" value="Genomic_DNA"/>
</dbReference>
<sequence length="126" mass="13159">MFIYLLACLLPLPYAMCAAAIGGAVADIIAGYAVYSVFTFVIKALLCLAFTSATVRILSGRNIIGCLICLIITTGGYFLTDTLLFGTAAALGAVIFNLLQAVVSGVVFVVVAGILDKIGIKKIFML</sequence>
<reference evidence="2" key="1">
    <citation type="submission" date="2019-08" db="EMBL/GenBank/DDBJ databases">
        <authorList>
            <person name="Kucharzyk K."/>
            <person name="Murdoch R.W."/>
            <person name="Higgins S."/>
            <person name="Loffler F."/>
        </authorList>
    </citation>
    <scope>NUCLEOTIDE SEQUENCE</scope>
</reference>
<feature type="transmembrane region" description="Helical" evidence="1">
    <location>
        <begin position="33"/>
        <end position="55"/>
    </location>
</feature>
<gene>
    <name evidence="2" type="ORF">SDC9_179822</name>
</gene>
<dbReference type="Gene3D" id="1.10.1760.20">
    <property type="match status" value="1"/>
</dbReference>
<comment type="caution">
    <text evidence="2">The sequence shown here is derived from an EMBL/GenBank/DDBJ whole genome shotgun (WGS) entry which is preliminary data.</text>
</comment>
<evidence type="ECO:0000256" key="1">
    <source>
        <dbReference type="SAM" id="Phobius"/>
    </source>
</evidence>
<organism evidence="2">
    <name type="scientific">bioreactor metagenome</name>
    <dbReference type="NCBI Taxonomy" id="1076179"/>
    <lineage>
        <taxon>unclassified sequences</taxon>
        <taxon>metagenomes</taxon>
        <taxon>ecological metagenomes</taxon>
    </lineage>
</organism>
<proteinExistence type="predicted"/>
<keyword evidence="1" id="KW-0472">Membrane</keyword>
<accession>A0A645H7T7</accession>
<protein>
    <recommendedName>
        <fullName evidence="3">Rod shape-determining protein MreD</fullName>
    </recommendedName>
</protein>
<evidence type="ECO:0000313" key="2">
    <source>
        <dbReference type="EMBL" id="MPN32344.1"/>
    </source>
</evidence>
<keyword evidence="1" id="KW-0812">Transmembrane</keyword>
<feature type="transmembrane region" description="Helical" evidence="1">
    <location>
        <begin position="85"/>
        <end position="115"/>
    </location>
</feature>
<keyword evidence="1" id="KW-1133">Transmembrane helix</keyword>
<evidence type="ECO:0008006" key="3">
    <source>
        <dbReference type="Google" id="ProtNLM"/>
    </source>
</evidence>
<dbReference type="GO" id="GO:0016020">
    <property type="term" value="C:membrane"/>
    <property type="evidence" value="ECO:0007669"/>
    <property type="project" value="InterPro"/>
</dbReference>
<dbReference type="Pfam" id="PF07155">
    <property type="entry name" value="ECF-ribofla_trS"/>
    <property type="match status" value="1"/>
</dbReference>